<proteinExistence type="predicted"/>
<dbReference type="PANTHER" id="PTHR19848:SF8">
    <property type="entry name" value="F-BOX AND WD REPEAT DOMAIN CONTAINING 7"/>
    <property type="match status" value="1"/>
</dbReference>
<gene>
    <name evidence="4" type="ORF">LTR09_005773</name>
</gene>
<reference evidence="4" key="1">
    <citation type="submission" date="2023-04" db="EMBL/GenBank/DDBJ databases">
        <title>Black Yeasts Isolated from many extreme environments.</title>
        <authorList>
            <person name="Coleine C."/>
            <person name="Stajich J.E."/>
            <person name="Selbmann L."/>
        </authorList>
    </citation>
    <scope>NUCLEOTIDE SEQUENCE</scope>
    <source>
        <strain evidence="4">CCFEE 5312</strain>
    </source>
</reference>
<dbReference type="InterPro" id="IPR019775">
    <property type="entry name" value="WD40_repeat_CS"/>
</dbReference>
<keyword evidence="2" id="KW-0677">Repeat</keyword>
<evidence type="ECO:0000256" key="2">
    <source>
        <dbReference type="ARBA" id="ARBA00022737"/>
    </source>
</evidence>
<dbReference type="PROSITE" id="PS00678">
    <property type="entry name" value="WD_REPEATS_1"/>
    <property type="match status" value="1"/>
</dbReference>
<sequence length="123" mass="12969">MIVHLVTAVDLTTGVNTLIAADTNGAIRAWDPCGSWSLRWEVPTAHGKAVRSLNARDKHVISGSADGTVKVWEVATGHLVKQVGDTGSGRAIYNVAFNEDGQAGINVVLGEGGDTVFEIIPFE</sequence>
<name>A0AAJ0G8E3_9PEZI</name>
<keyword evidence="5" id="KW-1185">Reference proteome</keyword>
<dbReference type="Pfam" id="PF00400">
    <property type="entry name" value="WD40"/>
    <property type="match status" value="1"/>
</dbReference>
<evidence type="ECO:0000256" key="3">
    <source>
        <dbReference type="PROSITE-ProRule" id="PRU00221"/>
    </source>
</evidence>
<feature type="repeat" description="WD" evidence="3">
    <location>
        <begin position="43"/>
        <end position="82"/>
    </location>
</feature>
<dbReference type="PROSITE" id="PS50082">
    <property type="entry name" value="WD_REPEATS_2"/>
    <property type="match status" value="1"/>
</dbReference>
<evidence type="ECO:0000256" key="1">
    <source>
        <dbReference type="ARBA" id="ARBA00022574"/>
    </source>
</evidence>
<dbReference type="Proteomes" id="UP001271007">
    <property type="component" value="Unassembled WGS sequence"/>
</dbReference>
<protein>
    <submittedName>
        <fullName evidence="4">Uncharacterized protein</fullName>
    </submittedName>
</protein>
<dbReference type="Gene3D" id="2.130.10.10">
    <property type="entry name" value="YVTN repeat-like/Quinoprotein amine dehydrogenase"/>
    <property type="match status" value="1"/>
</dbReference>
<dbReference type="PROSITE" id="PS50294">
    <property type="entry name" value="WD_REPEATS_REGION"/>
    <property type="match status" value="1"/>
</dbReference>
<dbReference type="AlphaFoldDB" id="A0AAJ0G8E3"/>
<accession>A0AAJ0G8E3</accession>
<dbReference type="InterPro" id="IPR011047">
    <property type="entry name" value="Quinoprotein_ADH-like_sf"/>
</dbReference>
<evidence type="ECO:0000313" key="5">
    <source>
        <dbReference type="Proteomes" id="UP001271007"/>
    </source>
</evidence>
<dbReference type="InterPro" id="IPR015943">
    <property type="entry name" value="WD40/YVTN_repeat-like_dom_sf"/>
</dbReference>
<dbReference type="PANTHER" id="PTHR19848">
    <property type="entry name" value="WD40 REPEAT PROTEIN"/>
    <property type="match status" value="1"/>
</dbReference>
<dbReference type="InterPro" id="IPR001680">
    <property type="entry name" value="WD40_rpt"/>
</dbReference>
<keyword evidence="1 3" id="KW-0853">WD repeat</keyword>
<organism evidence="4 5">
    <name type="scientific">Extremus antarcticus</name>
    <dbReference type="NCBI Taxonomy" id="702011"/>
    <lineage>
        <taxon>Eukaryota</taxon>
        <taxon>Fungi</taxon>
        <taxon>Dikarya</taxon>
        <taxon>Ascomycota</taxon>
        <taxon>Pezizomycotina</taxon>
        <taxon>Dothideomycetes</taxon>
        <taxon>Dothideomycetidae</taxon>
        <taxon>Mycosphaerellales</taxon>
        <taxon>Extremaceae</taxon>
        <taxon>Extremus</taxon>
    </lineage>
</organism>
<comment type="caution">
    <text evidence="4">The sequence shown here is derived from an EMBL/GenBank/DDBJ whole genome shotgun (WGS) entry which is preliminary data.</text>
</comment>
<dbReference type="EMBL" id="JAWDJX010000017">
    <property type="protein sequence ID" value="KAK3053147.1"/>
    <property type="molecule type" value="Genomic_DNA"/>
</dbReference>
<dbReference type="SUPFAM" id="SSF50998">
    <property type="entry name" value="Quinoprotein alcohol dehydrogenase-like"/>
    <property type="match status" value="1"/>
</dbReference>
<evidence type="ECO:0000313" key="4">
    <source>
        <dbReference type="EMBL" id="KAK3053147.1"/>
    </source>
</evidence>